<keyword evidence="1" id="KW-0812">Transmembrane</keyword>
<feature type="transmembrane region" description="Helical" evidence="1">
    <location>
        <begin position="84"/>
        <end position="106"/>
    </location>
</feature>
<keyword evidence="3" id="KW-1185">Reference proteome</keyword>
<reference evidence="2 3" key="1">
    <citation type="submission" date="2017-06" db="EMBL/GenBank/DDBJ databases">
        <title>Genome sequencing of cyanobaciteial culture collection at National Institute for Environmental Studies (NIES).</title>
        <authorList>
            <person name="Hirose Y."/>
            <person name="Shimura Y."/>
            <person name="Fujisawa T."/>
            <person name="Nakamura Y."/>
            <person name="Kawachi M."/>
        </authorList>
    </citation>
    <scope>NUCLEOTIDE SEQUENCE [LARGE SCALE GENOMIC DNA]</scope>
    <source>
        <strain evidence="2 3">NIES-2135</strain>
    </source>
</reference>
<accession>A0A1Z4JED0</accession>
<evidence type="ECO:0000313" key="3">
    <source>
        <dbReference type="Proteomes" id="UP000217895"/>
    </source>
</evidence>
<proteinExistence type="predicted"/>
<evidence type="ECO:0000313" key="2">
    <source>
        <dbReference type="EMBL" id="BAY55080.1"/>
    </source>
</evidence>
<evidence type="ECO:0000256" key="1">
    <source>
        <dbReference type="SAM" id="Phobius"/>
    </source>
</evidence>
<dbReference type="Proteomes" id="UP000217895">
    <property type="component" value="Chromosome"/>
</dbReference>
<dbReference type="EMBL" id="AP018203">
    <property type="protein sequence ID" value="BAY55080.1"/>
    <property type="molecule type" value="Genomic_DNA"/>
</dbReference>
<feature type="transmembrane region" description="Helical" evidence="1">
    <location>
        <begin position="126"/>
        <end position="144"/>
    </location>
</feature>
<dbReference type="AlphaFoldDB" id="A0A1Z4JED0"/>
<keyword evidence="1" id="KW-0472">Membrane</keyword>
<sequence>MQHPKTNGVHDRKTLNTQEAFPCPICRHGQIEALTLMDAFACNFCRHIFTTNLKEQTVHVEDSSQPMTWRWNGRKWQTVNQTDLDLSIIIWMVGLALVVLPPSLIWLPSKIFVPLDGDSGAWFPTFWIALTFGLHFTFVAWLMAEHYQLPFYVAGKVRIRRWLERFSA</sequence>
<organism evidence="2 3">
    <name type="scientific">Leptolyngbya boryana NIES-2135</name>
    <dbReference type="NCBI Taxonomy" id="1973484"/>
    <lineage>
        <taxon>Bacteria</taxon>
        <taxon>Bacillati</taxon>
        <taxon>Cyanobacteriota</taxon>
        <taxon>Cyanophyceae</taxon>
        <taxon>Leptolyngbyales</taxon>
        <taxon>Leptolyngbyaceae</taxon>
        <taxon>Leptolyngbya group</taxon>
        <taxon>Leptolyngbya</taxon>
    </lineage>
</organism>
<gene>
    <name evidence="2" type="ORF">NIES2135_19010</name>
</gene>
<name>A0A1Z4JED0_LEPBY</name>
<keyword evidence="1" id="KW-1133">Transmembrane helix</keyword>
<protein>
    <submittedName>
        <fullName evidence="2">Uncharacterized protein</fullName>
    </submittedName>
</protein>